<evidence type="ECO:0000256" key="2">
    <source>
        <dbReference type="ARBA" id="ARBA00023125"/>
    </source>
</evidence>
<dbReference type="PANTHER" id="PTHR31069">
    <property type="entry name" value="OLEATE-ACTIVATED TRANSCRIPTION FACTOR 1-RELATED"/>
    <property type="match status" value="1"/>
</dbReference>
<dbReference type="EMBL" id="JAWWNJ010000034">
    <property type="protein sequence ID" value="KAK7025024.1"/>
    <property type="molecule type" value="Genomic_DNA"/>
</dbReference>
<evidence type="ECO:0000313" key="8">
    <source>
        <dbReference type="Proteomes" id="UP001362999"/>
    </source>
</evidence>
<keyword evidence="1" id="KW-0805">Transcription regulation</keyword>
<keyword evidence="3" id="KW-0804">Transcription</keyword>
<proteinExistence type="predicted"/>
<evidence type="ECO:0000313" key="7">
    <source>
        <dbReference type="EMBL" id="KAK7025024.1"/>
    </source>
</evidence>
<dbReference type="InterPro" id="IPR050675">
    <property type="entry name" value="OAF3"/>
</dbReference>
<accession>A0AAW0BGR5</accession>
<dbReference type="PROSITE" id="PS00463">
    <property type="entry name" value="ZN2_CY6_FUNGAL_1"/>
    <property type="match status" value="1"/>
</dbReference>
<organism evidence="7 8">
    <name type="scientific">Favolaschia claudopus</name>
    <dbReference type="NCBI Taxonomy" id="2862362"/>
    <lineage>
        <taxon>Eukaryota</taxon>
        <taxon>Fungi</taxon>
        <taxon>Dikarya</taxon>
        <taxon>Basidiomycota</taxon>
        <taxon>Agaricomycotina</taxon>
        <taxon>Agaricomycetes</taxon>
        <taxon>Agaricomycetidae</taxon>
        <taxon>Agaricales</taxon>
        <taxon>Marasmiineae</taxon>
        <taxon>Mycenaceae</taxon>
        <taxon>Favolaschia</taxon>
    </lineage>
</organism>
<feature type="compositionally biased region" description="Low complexity" evidence="5">
    <location>
        <begin position="101"/>
        <end position="137"/>
    </location>
</feature>
<dbReference type="SMART" id="SM00066">
    <property type="entry name" value="GAL4"/>
    <property type="match status" value="1"/>
</dbReference>
<dbReference type="AlphaFoldDB" id="A0AAW0BGR5"/>
<feature type="region of interest" description="Disordered" evidence="5">
    <location>
        <begin position="95"/>
        <end position="146"/>
    </location>
</feature>
<dbReference type="InterPro" id="IPR036864">
    <property type="entry name" value="Zn2-C6_fun-type_DNA-bd_sf"/>
</dbReference>
<keyword evidence="2" id="KW-0238">DNA-binding</keyword>
<dbReference type="GO" id="GO:0008270">
    <property type="term" value="F:zinc ion binding"/>
    <property type="evidence" value="ECO:0007669"/>
    <property type="project" value="InterPro"/>
</dbReference>
<feature type="domain" description="Zn(2)-C6 fungal-type" evidence="6">
    <location>
        <begin position="30"/>
        <end position="62"/>
    </location>
</feature>
<evidence type="ECO:0000256" key="4">
    <source>
        <dbReference type="ARBA" id="ARBA00023242"/>
    </source>
</evidence>
<dbReference type="Pfam" id="PF00172">
    <property type="entry name" value="Zn_clus"/>
    <property type="match status" value="1"/>
</dbReference>
<keyword evidence="4" id="KW-0539">Nucleus</keyword>
<dbReference type="InterPro" id="IPR001138">
    <property type="entry name" value="Zn2Cys6_DnaBD"/>
</dbReference>
<name>A0AAW0BGR5_9AGAR</name>
<dbReference type="CDD" id="cd00067">
    <property type="entry name" value="GAL4"/>
    <property type="match status" value="1"/>
</dbReference>
<reference evidence="7 8" key="1">
    <citation type="journal article" date="2024" name="J Genomics">
        <title>Draft genome sequencing and assembly of Favolaschia claudopus CIRM-BRFM 2984 isolated from oak limbs.</title>
        <authorList>
            <person name="Navarro D."/>
            <person name="Drula E."/>
            <person name="Chaduli D."/>
            <person name="Cazenave R."/>
            <person name="Ahrendt S."/>
            <person name="Wang J."/>
            <person name="Lipzen A."/>
            <person name="Daum C."/>
            <person name="Barry K."/>
            <person name="Grigoriev I.V."/>
            <person name="Favel A."/>
            <person name="Rosso M.N."/>
            <person name="Martin F."/>
        </authorList>
    </citation>
    <scope>NUCLEOTIDE SEQUENCE [LARGE SCALE GENOMIC DNA]</scope>
    <source>
        <strain evidence="7 8">CIRM-BRFM 2984</strain>
    </source>
</reference>
<sequence>MSASPQSSTKAAASADGDHRKRRRNRTTQSCLNCHTTKRMCDRKRPACSRCSQLGVSGNCVYEIDDLKRAANKTKEDEGARLMNRIAELEGFIRELKRKPSPTGSRSPSVSSGEPSTSRLSMPPGSPRRSSPSHSPGPLFPSGMDNYRSVDVHSRASESLASLMAACANLTDHMFLQRGGGTCSCLNETSCYNAVLRLSLILRNAADVLSQSHSHSSRSGCALNDQISELDNFIKTSLLHVPSSDFSMPLNFNHESGSPTLPYPSSPTFFTPSYTENNGLYWNLGDESDNFMSWVPAARNS</sequence>
<evidence type="ECO:0000256" key="3">
    <source>
        <dbReference type="ARBA" id="ARBA00023163"/>
    </source>
</evidence>
<keyword evidence="8" id="KW-1185">Reference proteome</keyword>
<dbReference type="SUPFAM" id="SSF57701">
    <property type="entry name" value="Zn2/Cys6 DNA-binding domain"/>
    <property type="match status" value="1"/>
</dbReference>
<feature type="region of interest" description="Disordered" evidence="5">
    <location>
        <begin position="1"/>
        <end position="27"/>
    </location>
</feature>
<dbReference type="Gene3D" id="4.10.240.10">
    <property type="entry name" value="Zn(2)-C6 fungal-type DNA-binding domain"/>
    <property type="match status" value="1"/>
</dbReference>
<comment type="caution">
    <text evidence="7">The sequence shown here is derived from an EMBL/GenBank/DDBJ whole genome shotgun (WGS) entry which is preliminary data.</text>
</comment>
<dbReference type="GO" id="GO:0003677">
    <property type="term" value="F:DNA binding"/>
    <property type="evidence" value="ECO:0007669"/>
    <property type="project" value="UniProtKB-KW"/>
</dbReference>
<protein>
    <recommendedName>
        <fullName evidence="6">Zn(2)-C6 fungal-type domain-containing protein</fullName>
    </recommendedName>
</protein>
<evidence type="ECO:0000256" key="5">
    <source>
        <dbReference type="SAM" id="MobiDB-lite"/>
    </source>
</evidence>
<evidence type="ECO:0000256" key="1">
    <source>
        <dbReference type="ARBA" id="ARBA00023015"/>
    </source>
</evidence>
<feature type="compositionally biased region" description="Polar residues" evidence="5">
    <location>
        <begin position="1"/>
        <end position="11"/>
    </location>
</feature>
<gene>
    <name evidence="7" type="ORF">R3P38DRAFT_3533190</name>
</gene>
<dbReference type="PROSITE" id="PS50048">
    <property type="entry name" value="ZN2_CY6_FUNGAL_2"/>
    <property type="match status" value="1"/>
</dbReference>
<evidence type="ECO:0000259" key="6">
    <source>
        <dbReference type="PROSITE" id="PS50048"/>
    </source>
</evidence>
<dbReference type="Proteomes" id="UP001362999">
    <property type="component" value="Unassembled WGS sequence"/>
</dbReference>
<dbReference type="PANTHER" id="PTHR31069:SF32">
    <property type="entry name" value="ARGININE METABOLISM REGULATION PROTEIN II"/>
    <property type="match status" value="1"/>
</dbReference>
<dbReference type="GO" id="GO:0000981">
    <property type="term" value="F:DNA-binding transcription factor activity, RNA polymerase II-specific"/>
    <property type="evidence" value="ECO:0007669"/>
    <property type="project" value="InterPro"/>
</dbReference>